<feature type="non-terminal residue" evidence="1">
    <location>
        <position position="1"/>
    </location>
</feature>
<sequence length="73" mass="7679">SPQLTDALSNLAASTSNVKPVLQSARLSVDFAVEWMALEHSRSSGHGRECRGACSRGAGMARLWPSGGHCPLT</sequence>
<accession>M2TDH0</accession>
<dbReference type="HOGENOM" id="CLU_201504_0_0_1"/>
<protein>
    <submittedName>
        <fullName evidence="1">Uncharacterized protein</fullName>
    </submittedName>
</protein>
<reference evidence="1 2" key="1">
    <citation type="journal article" date="2012" name="PLoS Pathog.">
        <title>Diverse lifestyles and strategies of plant pathogenesis encoded in the genomes of eighteen Dothideomycetes fungi.</title>
        <authorList>
            <person name="Ohm R.A."/>
            <person name="Feau N."/>
            <person name="Henrissat B."/>
            <person name="Schoch C.L."/>
            <person name="Horwitz B.A."/>
            <person name="Barry K.W."/>
            <person name="Condon B.J."/>
            <person name="Copeland A.C."/>
            <person name="Dhillon B."/>
            <person name="Glaser F."/>
            <person name="Hesse C.N."/>
            <person name="Kosti I."/>
            <person name="LaButti K."/>
            <person name="Lindquist E.A."/>
            <person name="Lucas S."/>
            <person name="Salamov A.A."/>
            <person name="Bradshaw R.E."/>
            <person name="Ciuffetti L."/>
            <person name="Hamelin R.C."/>
            <person name="Kema G.H.J."/>
            <person name="Lawrence C."/>
            <person name="Scott J.A."/>
            <person name="Spatafora J.W."/>
            <person name="Turgeon B.G."/>
            <person name="de Wit P.J.G.M."/>
            <person name="Zhong S."/>
            <person name="Goodwin S.B."/>
            <person name="Grigoriev I.V."/>
        </authorList>
    </citation>
    <scope>NUCLEOTIDE SEQUENCE [LARGE SCALE GENOMIC DNA]</scope>
    <source>
        <strain evidence="2">ND90Pr / ATCC 201652</strain>
    </source>
</reference>
<dbReference type="AlphaFoldDB" id="M2TDH0"/>
<name>M2TDH0_COCSN</name>
<reference evidence="2" key="2">
    <citation type="journal article" date="2013" name="PLoS Genet.">
        <title>Comparative genome structure, secondary metabolite, and effector coding capacity across Cochliobolus pathogens.</title>
        <authorList>
            <person name="Condon B.J."/>
            <person name="Leng Y."/>
            <person name="Wu D."/>
            <person name="Bushley K.E."/>
            <person name="Ohm R.A."/>
            <person name="Otillar R."/>
            <person name="Martin J."/>
            <person name="Schackwitz W."/>
            <person name="Grimwood J."/>
            <person name="MohdZainudin N."/>
            <person name="Xue C."/>
            <person name="Wang R."/>
            <person name="Manning V.A."/>
            <person name="Dhillon B."/>
            <person name="Tu Z.J."/>
            <person name="Steffenson B.J."/>
            <person name="Salamov A."/>
            <person name="Sun H."/>
            <person name="Lowry S."/>
            <person name="LaButti K."/>
            <person name="Han J."/>
            <person name="Copeland A."/>
            <person name="Lindquist E."/>
            <person name="Barry K."/>
            <person name="Schmutz J."/>
            <person name="Baker S.E."/>
            <person name="Ciuffetti L.M."/>
            <person name="Grigoriev I.V."/>
            <person name="Zhong S."/>
            <person name="Turgeon B.G."/>
        </authorList>
    </citation>
    <scope>NUCLEOTIDE SEQUENCE [LARGE SCALE GENOMIC DNA]</scope>
    <source>
        <strain evidence="2">ND90Pr / ATCC 201652</strain>
    </source>
</reference>
<proteinExistence type="predicted"/>
<dbReference type="OMA" id="RECRGAC"/>
<keyword evidence="2" id="KW-1185">Reference proteome</keyword>
<gene>
    <name evidence="1" type="ORF">COCSADRAFT_83994</name>
</gene>
<dbReference type="RefSeq" id="XP_007698190.1">
    <property type="nucleotide sequence ID" value="XM_007700000.1"/>
</dbReference>
<evidence type="ECO:0000313" key="2">
    <source>
        <dbReference type="Proteomes" id="UP000016934"/>
    </source>
</evidence>
<dbReference type="GeneID" id="19140983"/>
<dbReference type="Proteomes" id="UP000016934">
    <property type="component" value="Unassembled WGS sequence"/>
</dbReference>
<evidence type="ECO:0000313" key="1">
    <source>
        <dbReference type="EMBL" id="EMD66797.1"/>
    </source>
</evidence>
<dbReference type="OrthoDB" id="10328557at2759"/>
<dbReference type="EMBL" id="KB445640">
    <property type="protein sequence ID" value="EMD66797.1"/>
    <property type="molecule type" value="Genomic_DNA"/>
</dbReference>
<dbReference type="KEGG" id="bsc:COCSADRAFT_83994"/>
<organism evidence="1 2">
    <name type="scientific">Cochliobolus sativus (strain ND90Pr / ATCC 201652)</name>
    <name type="common">Common root rot and spot blotch fungus</name>
    <name type="synonym">Bipolaris sorokiniana</name>
    <dbReference type="NCBI Taxonomy" id="665912"/>
    <lineage>
        <taxon>Eukaryota</taxon>
        <taxon>Fungi</taxon>
        <taxon>Dikarya</taxon>
        <taxon>Ascomycota</taxon>
        <taxon>Pezizomycotina</taxon>
        <taxon>Dothideomycetes</taxon>
        <taxon>Pleosporomycetidae</taxon>
        <taxon>Pleosporales</taxon>
        <taxon>Pleosporineae</taxon>
        <taxon>Pleosporaceae</taxon>
        <taxon>Bipolaris</taxon>
    </lineage>
</organism>